<dbReference type="Pfam" id="PF08329">
    <property type="entry name" value="ChitinaseA_N"/>
    <property type="match status" value="2"/>
</dbReference>
<comment type="catalytic activity">
    <reaction evidence="1">
        <text>Random endo-hydrolysis of N-acetyl-beta-D-glucosaminide (1-&gt;4)-beta-linkages in chitin and chitodextrins.</text>
        <dbReference type="EC" id="3.2.1.14"/>
    </reaction>
</comment>
<proteinExistence type="inferred from homology"/>
<dbReference type="EMBL" id="VIKS01000017">
    <property type="protein sequence ID" value="TQV81059.1"/>
    <property type="molecule type" value="Genomic_DNA"/>
</dbReference>
<dbReference type="PANTHER" id="PTHR11177:SF317">
    <property type="entry name" value="CHITINASE 12-RELATED"/>
    <property type="match status" value="1"/>
</dbReference>
<dbReference type="Gene3D" id="3.20.20.80">
    <property type="entry name" value="Glycosidases"/>
    <property type="match status" value="1"/>
</dbReference>
<evidence type="ECO:0000256" key="4">
    <source>
        <dbReference type="ARBA" id="ARBA00022801"/>
    </source>
</evidence>
<evidence type="ECO:0000259" key="10">
    <source>
        <dbReference type="PROSITE" id="PS50093"/>
    </source>
</evidence>
<accession>A0A545TV24</accession>
<evidence type="ECO:0000256" key="7">
    <source>
        <dbReference type="ARBA" id="ARBA00023326"/>
    </source>
</evidence>
<dbReference type="GO" id="GO:0008061">
    <property type="term" value="F:chitin binding"/>
    <property type="evidence" value="ECO:0007669"/>
    <property type="project" value="InterPro"/>
</dbReference>
<dbReference type="SUPFAM" id="SSF49299">
    <property type="entry name" value="PKD domain"/>
    <property type="match status" value="2"/>
</dbReference>
<feature type="signal peptide" evidence="9">
    <location>
        <begin position="1"/>
        <end position="24"/>
    </location>
</feature>
<dbReference type="InterPro" id="IPR011583">
    <property type="entry name" value="Chitinase_II/V-like_cat"/>
</dbReference>
<dbReference type="EC" id="3.2.1.14" evidence="3"/>
<gene>
    <name evidence="12" type="ORF">FLL46_25955</name>
</gene>
<evidence type="ECO:0000259" key="11">
    <source>
        <dbReference type="PROSITE" id="PS51910"/>
    </source>
</evidence>
<dbReference type="InterPro" id="IPR050314">
    <property type="entry name" value="Glycosyl_Hydrlase_18"/>
</dbReference>
<dbReference type="CDD" id="cd06548">
    <property type="entry name" value="GH18_chitinase"/>
    <property type="match status" value="1"/>
</dbReference>
<dbReference type="InterPro" id="IPR017853">
    <property type="entry name" value="GH"/>
</dbReference>
<dbReference type="Proteomes" id="UP000315439">
    <property type="component" value="Unassembled WGS sequence"/>
</dbReference>
<feature type="domain" description="PKD" evidence="10">
    <location>
        <begin position="151"/>
        <end position="222"/>
    </location>
</feature>
<dbReference type="InterPro" id="IPR013783">
    <property type="entry name" value="Ig-like_fold"/>
</dbReference>
<dbReference type="InterPro" id="IPR000601">
    <property type="entry name" value="PKD_dom"/>
</dbReference>
<dbReference type="InterPro" id="IPR001223">
    <property type="entry name" value="Glyco_hydro18_cat"/>
</dbReference>
<evidence type="ECO:0000256" key="3">
    <source>
        <dbReference type="ARBA" id="ARBA00012729"/>
    </source>
</evidence>
<keyword evidence="7" id="KW-0119">Carbohydrate metabolism</keyword>
<sequence>MKNEVKLSRLLLWSLLFLSPNLFAAPGTPNIAWMPTQYDAPAQFTVTWNMWWGENGNRWYLLENGSTIHSGDLTPNGNNSQTGSFNVNQSAGGQYEYIIKLCSGNGASESCTQSAGKTITISGGAENQPPAVNAGADASTEVNVATPLNGSYADDGLATPVTASWQVVSGAGAVSFVNQNQAATQATFASEGAYVLRLTVSDTEFTVSDEVNVTVVAEAVNQPPVANAGADINASVNQLTQLNGSYTDDGKSSPITESWTKVSGPGVVVFTDAASGSTSATFDAVGNYVLEYSVNDSEFTHTDQVAVTVTDALPPEQPGTPTIGWTNGEVEIQNGKADVTISWNLWWGANGNEWRLLQNGEVVHTAALTSNGSSAQSGSHTVSLTQAGTYEFVVQLCNVSGTQEACSNSASTSVNVIDINGWPTTPGDYPHPLKQHNESYNNTSGKMVAAYFVEWGIYGRNYHVADIPAENLTHIFYGFVPICGPNESLRQANPSGHSALVKQCEGKQDYEVVIHDKYAALEKLYPGDVDGKGVAGIFGQLHRMKLANPDIKIIPSVGGWTLSDPLYEIGINPAARKIFIDSMINYLRDYPFFDGIDIDWEFPGGGGANPDLGTPEDGAGFADLMIELRAALDQLSAETGRTYELAAAVNAGLEKISRIDWERAHQPMDHINVMAYDYAGAWNNELGHQALLYESDLYQNTNVGFYTDAAIQHLISRNVPPGKITVGVAMYGRGWKDVTGATEGNPFTGTGNGPIKGSWEDGIEDYKALEENFMNGPSAGANGFELGWDPIAKAEYLWNSTTGTLISLDTVRSTIEKGSYVNQHNLGGVFAWEIDADNGRILNAMHQGLGHPKK</sequence>
<name>A0A545TV24_9GAMM</name>
<keyword evidence="9" id="KW-0732">Signal</keyword>
<dbReference type="InterPro" id="IPR029070">
    <property type="entry name" value="Chitinase_insertion_sf"/>
</dbReference>
<dbReference type="Pfam" id="PF00704">
    <property type="entry name" value="Glyco_hydro_18"/>
    <property type="match status" value="1"/>
</dbReference>
<dbReference type="RefSeq" id="WP_142935204.1">
    <property type="nucleotide sequence ID" value="NZ_ML660173.1"/>
</dbReference>
<dbReference type="PROSITE" id="PS51910">
    <property type="entry name" value="GH18_2"/>
    <property type="match status" value="1"/>
</dbReference>
<evidence type="ECO:0000313" key="12">
    <source>
        <dbReference type="EMBL" id="TQV81059.1"/>
    </source>
</evidence>
<dbReference type="InterPro" id="IPR013540">
    <property type="entry name" value="ChitinaseA_N"/>
</dbReference>
<evidence type="ECO:0000256" key="8">
    <source>
        <dbReference type="RuleBase" id="RU000489"/>
    </source>
</evidence>
<dbReference type="GO" id="GO:0000272">
    <property type="term" value="P:polysaccharide catabolic process"/>
    <property type="evidence" value="ECO:0007669"/>
    <property type="project" value="UniProtKB-KW"/>
</dbReference>
<evidence type="ECO:0000256" key="9">
    <source>
        <dbReference type="SAM" id="SignalP"/>
    </source>
</evidence>
<dbReference type="OrthoDB" id="9775889at2"/>
<keyword evidence="6 8" id="KW-0326">Glycosidase</keyword>
<dbReference type="SUPFAM" id="SSF81296">
    <property type="entry name" value="E set domains"/>
    <property type="match status" value="2"/>
</dbReference>
<dbReference type="Pfam" id="PF22352">
    <property type="entry name" value="K319L-like_PKD"/>
    <property type="match status" value="2"/>
</dbReference>
<dbReference type="SMART" id="SM00636">
    <property type="entry name" value="Glyco_18"/>
    <property type="match status" value="1"/>
</dbReference>
<dbReference type="InterPro" id="IPR014756">
    <property type="entry name" value="Ig_E-set"/>
</dbReference>
<dbReference type="SUPFAM" id="SSF51445">
    <property type="entry name" value="(Trans)glycosidases"/>
    <property type="match status" value="1"/>
</dbReference>
<comment type="caution">
    <text evidence="12">The sequence shown here is derived from an EMBL/GenBank/DDBJ whole genome shotgun (WGS) entry which is preliminary data.</text>
</comment>
<dbReference type="Gene3D" id="3.10.50.10">
    <property type="match status" value="1"/>
</dbReference>
<keyword evidence="13" id="KW-1185">Reference proteome</keyword>
<dbReference type="Gene3D" id="2.60.40.10">
    <property type="entry name" value="Immunoglobulins"/>
    <property type="match status" value="4"/>
</dbReference>
<dbReference type="InterPro" id="IPR035986">
    <property type="entry name" value="PKD_dom_sf"/>
</dbReference>
<keyword evidence="5" id="KW-0146">Chitin degradation</keyword>
<keyword evidence="7" id="KW-0624">Polysaccharide degradation</keyword>
<evidence type="ECO:0000256" key="2">
    <source>
        <dbReference type="ARBA" id="ARBA00009121"/>
    </source>
</evidence>
<dbReference type="PROSITE" id="PS50093">
    <property type="entry name" value="PKD"/>
    <property type="match status" value="1"/>
</dbReference>
<dbReference type="PANTHER" id="PTHR11177">
    <property type="entry name" value="CHITINASE"/>
    <property type="match status" value="1"/>
</dbReference>
<keyword evidence="4 8" id="KW-0378">Hydrolase</keyword>
<reference evidence="12 13" key="1">
    <citation type="submission" date="2019-07" db="EMBL/GenBank/DDBJ databases">
        <title>Draft genome for Aliikangiella sp. M105.</title>
        <authorList>
            <person name="Wang G."/>
        </authorList>
    </citation>
    <scope>NUCLEOTIDE SEQUENCE [LARGE SCALE GENOMIC DNA]</scope>
    <source>
        <strain evidence="12 13">M105</strain>
    </source>
</reference>
<dbReference type="GO" id="GO:0006032">
    <property type="term" value="P:chitin catabolic process"/>
    <property type="evidence" value="ECO:0007669"/>
    <property type="project" value="UniProtKB-KW"/>
</dbReference>
<feature type="chain" id="PRO_5021704124" description="chitinase" evidence="9">
    <location>
        <begin position="25"/>
        <end position="854"/>
    </location>
</feature>
<protein>
    <recommendedName>
        <fullName evidence="3">chitinase</fullName>
        <ecNumber evidence="3">3.2.1.14</ecNumber>
    </recommendedName>
</protein>
<dbReference type="SUPFAM" id="SSF54556">
    <property type="entry name" value="Chitinase insertion domain"/>
    <property type="match status" value="1"/>
</dbReference>
<evidence type="ECO:0000256" key="1">
    <source>
        <dbReference type="ARBA" id="ARBA00000822"/>
    </source>
</evidence>
<dbReference type="InterPro" id="IPR001579">
    <property type="entry name" value="Glyco_hydro_18_chit_AS"/>
</dbReference>
<evidence type="ECO:0000256" key="6">
    <source>
        <dbReference type="ARBA" id="ARBA00023295"/>
    </source>
</evidence>
<feature type="domain" description="GH18" evidence="11">
    <location>
        <begin position="446"/>
        <end position="852"/>
    </location>
</feature>
<evidence type="ECO:0000256" key="5">
    <source>
        <dbReference type="ARBA" id="ARBA00023024"/>
    </source>
</evidence>
<dbReference type="AlphaFoldDB" id="A0A545TV24"/>
<comment type="similarity">
    <text evidence="2">Belongs to the glycosyl hydrolase 18 family. Chitinase class II subfamily.</text>
</comment>
<organism evidence="12 13">
    <name type="scientific">Aliikangiella coralliicola</name>
    <dbReference type="NCBI Taxonomy" id="2592383"/>
    <lineage>
        <taxon>Bacteria</taxon>
        <taxon>Pseudomonadati</taxon>
        <taxon>Pseudomonadota</taxon>
        <taxon>Gammaproteobacteria</taxon>
        <taxon>Oceanospirillales</taxon>
        <taxon>Pleioneaceae</taxon>
        <taxon>Aliikangiella</taxon>
    </lineage>
</organism>
<dbReference type="GO" id="GO:0008843">
    <property type="term" value="F:endochitinase activity"/>
    <property type="evidence" value="ECO:0007669"/>
    <property type="project" value="UniProtKB-EC"/>
</dbReference>
<evidence type="ECO:0000313" key="13">
    <source>
        <dbReference type="Proteomes" id="UP000315439"/>
    </source>
</evidence>
<dbReference type="PROSITE" id="PS01095">
    <property type="entry name" value="GH18_1"/>
    <property type="match status" value="1"/>
</dbReference>